<evidence type="ECO:0000256" key="1">
    <source>
        <dbReference type="SAM" id="MobiDB-lite"/>
    </source>
</evidence>
<sequence length="66" mass="7535">MNANFIKAGSGHLPKSPLLHSKENDMKRNKVVSEKNRIVPEVYDQVKSNAFLRNEIRDDEQTPEGN</sequence>
<reference evidence="2" key="1">
    <citation type="submission" date="2021-06" db="EMBL/GenBank/DDBJ databases">
        <title>Parelaphostrongylus tenuis whole genome reference sequence.</title>
        <authorList>
            <person name="Garwood T.J."/>
            <person name="Larsen P.A."/>
            <person name="Fountain-Jones N.M."/>
            <person name="Garbe J.R."/>
            <person name="Macchietto M.G."/>
            <person name="Kania S.A."/>
            <person name="Gerhold R.W."/>
            <person name="Richards J.E."/>
            <person name="Wolf T.M."/>
        </authorList>
    </citation>
    <scope>NUCLEOTIDE SEQUENCE</scope>
    <source>
        <strain evidence="2">MNPRO001-30</strain>
        <tissue evidence="2">Meninges</tissue>
    </source>
</reference>
<organism evidence="2 3">
    <name type="scientific">Parelaphostrongylus tenuis</name>
    <name type="common">Meningeal worm</name>
    <dbReference type="NCBI Taxonomy" id="148309"/>
    <lineage>
        <taxon>Eukaryota</taxon>
        <taxon>Metazoa</taxon>
        <taxon>Ecdysozoa</taxon>
        <taxon>Nematoda</taxon>
        <taxon>Chromadorea</taxon>
        <taxon>Rhabditida</taxon>
        <taxon>Rhabditina</taxon>
        <taxon>Rhabditomorpha</taxon>
        <taxon>Strongyloidea</taxon>
        <taxon>Metastrongylidae</taxon>
        <taxon>Parelaphostrongylus</taxon>
    </lineage>
</organism>
<gene>
    <name evidence="2" type="ORF">KIN20_007899</name>
</gene>
<evidence type="ECO:0000313" key="2">
    <source>
        <dbReference type="EMBL" id="KAJ1351763.1"/>
    </source>
</evidence>
<dbReference type="Proteomes" id="UP001196413">
    <property type="component" value="Unassembled WGS sequence"/>
</dbReference>
<keyword evidence="3" id="KW-1185">Reference proteome</keyword>
<protein>
    <submittedName>
        <fullName evidence="2">Uncharacterized protein</fullName>
    </submittedName>
</protein>
<accession>A0AAD5QH45</accession>
<proteinExistence type="predicted"/>
<dbReference type="AlphaFoldDB" id="A0AAD5QH45"/>
<comment type="caution">
    <text evidence="2">The sequence shown here is derived from an EMBL/GenBank/DDBJ whole genome shotgun (WGS) entry which is preliminary data.</text>
</comment>
<evidence type="ECO:0000313" key="3">
    <source>
        <dbReference type="Proteomes" id="UP001196413"/>
    </source>
</evidence>
<name>A0AAD5QH45_PARTN</name>
<feature type="region of interest" description="Disordered" evidence="1">
    <location>
        <begin position="1"/>
        <end position="27"/>
    </location>
</feature>
<dbReference type="EMBL" id="JAHQIW010001222">
    <property type="protein sequence ID" value="KAJ1351763.1"/>
    <property type="molecule type" value="Genomic_DNA"/>
</dbReference>